<comment type="caution">
    <text evidence="2">The sequence shown here is derived from an EMBL/GenBank/DDBJ whole genome shotgun (WGS) entry which is preliminary data.</text>
</comment>
<proteinExistence type="predicted"/>
<dbReference type="EMBL" id="MHQK01000009">
    <property type="protein sequence ID" value="OHA02138.1"/>
    <property type="molecule type" value="Genomic_DNA"/>
</dbReference>
<dbReference type="Proteomes" id="UP000178710">
    <property type="component" value="Unassembled WGS sequence"/>
</dbReference>
<gene>
    <name evidence="2" type="ORF">A3C12_02845</name>
</gene>
<accession>A0A1G2KRS1</accession>
<keyword evidence="1" id="KW-1133">Transmembrane helix</keyword>
<evidence type="ECO:0000256" key="1">
    <source>
        <dbReference type="SAM" id="Phobius"/>
    </source>
</evidence>
<name>A0A1G2KRS1_9BACT</name>
<keyword evidence="1" id="KW-0472">Membrane</keyword>
<evidence type="ECO:0000313" key="2">
    <source>
        <dbReference type="EMBL" id="OHA02138.1"/>
    </source>
</evidence>
<reference evidence="2 3" key="1">
    <citation type="journal article" date="2016" name="Nat. Commun.">
        <title>Thousands of microbial genomes shed light on interconnected biogeochemical processes in an aquifer system.</title>
        <authorList>
            <person name="Anantharaman K."/>
            <person name="Brown C.T."/>
            <person name="Hug L.A."/>
            <person name="Sharon I."/>
            <person name="Castelle C.J."/>
            <person name="Probst A.J."/>
            <person name="Thomas B.C."/>
            <person name="Singh A."/>
            <person name="Wilkins M.J."/>
            <person name="Karaoz U."/>
            <person name="Brodie E.L."/>
            <person name="Williams K.H."/>
            <person name="Hubbard S.S."/>
            <person name="Banfield J.F."/>
        </authorList>
    </citation>
    <scope>NUCLEOTIDE SEQUENCE [LARGE SCALE GENOMIC DNA]</scope>
</reference>
<keyword evidence="1" id="KW-0812">Transmembrane</keyword>
<protein>
    <submittedName>
        <fullName evidence="2">Uncharacterized protein</fullName>
    </submittedName>
</protein>
<feature type="transmembrane region" description="Helical" evidence="1">
    <location>
        <begin position="50"/>
        <end position="69"/>
    </location>
</feature>
<sequence>MKKAVYIISFTFLGIILQFLLHAVLEIWYINLLVNDFATYSLGLSWETWLLIHSIGAVVLLLAGVFFGFRQAKFWWHRIYQT</sequence>
<feature type="transmembrane region" description="Helical" evidence="1">
    <location>
        <begin position="7"/>
        <end position="30"/>
    </location>
</feature>
<organism evidence="2 3">
    <name type="scientific">Candidatus Sungbacteria bacterium RIFCSPHIGHO2_02_FULL_49_20</name>
    <dbReference type="NCBI Taxonomy" id="1802272"/>
    <lineage>
        <taxon>Bacteria</taxon>
        <taxon>Candidatus Sungiibacteriota</taxon>
    </lineage>
</organism>
<evidence type="ECO:0000313" key="3">
    <source>
        <dbReference type="Proteomes" id="UP000178710"/>
    </source>
</evidence>
<dbReference type="AlphaFoldDB" id="A0A1G2KRS1"/>